<proteinExistence type="predicted"/>
<sequence length="86" mass="10254">MGRRERGREDEGLKVVAIPRTRVVRWGALVREEEMERWREGGRLAVSLPWRSRPRAVASAGSDNERERRRRWLHVPCRPWRRVRGG</sequence>
<reference evidence="1 2" key="1">
    <citation type="journal article" date="2021" name="BMC Genomics">
        <title>Datura genome reveals duplications of psychoactive alkaloid biosynthetic genes and high mutation rate following tissue culture.</title>
        <authorList>
            <person name="Rajewski A."/>
            <person name="Carter-House D."/>
            <person name="Stajich J."/>
            <person name="Litt A."/>
        </authorList>
    </citation>
    <scope>NUCLEOTIDE SEQUENCE [LARGE SCALE GENOMIC DNA]</scope>
    <source>
        <strain evidence="1">AR-01</strain>
    </source>
</reference>
<evidence type="ECO:0000313" key="1">
    <source>
        <dbReference type="EMBL" id="MCD7448550.1"/>
    </source>
</evidence>
<comment type="caution">
    <text evidence="1">The sequence shown here is derived from an EMBL/GenBank/DDBJ whole genome shotgun (WGS) entry which is preliminary data.</text>
</comment>
<dbReference type="Proteomes" id="UP000823775">
    <property type="component" value="Unassembled WGS sequence"/>
</dbReference>
<name>A0ABS8RR54_DATST</name>
<accession>A0ABS8RR54</accession>
<organism evidence="1 2">
    <name type="scientific">Datura stramonium</name>
    <name type="common">Jimsonweed</name>
    <name type="synonym">Common thornapple</name>
    <dbReference type="NCBI Taxonomy" id="4076"/>
    <lineage>
        <taxon>Eukaryota</taxon>
        <taxon>Viridiplantae</taxon>
        <taxon>Streptophyta</taxon>
        <taxon>Embryophyta</taxon>
        <taxon>Tracheophyta</taxon>
        <taxon>Spermatophyta</taxon>
        <taxon>Magnoliopsida</taxon>
        <taxon>eudicotyledons</taxon>
        <taxon>Gunneridae</taxon>
        <taxon>Pentapetalae</taxon>
        <taxon>asterids</taxon>
        <taxon>lamiids</taxon>
        <taxon>Solanales</taxon>
        <taxon>Solanaceae</taxon>
        <taxon>Solanoideae</taxon>
        <taxon>Datureae</taxon>
        <taxon>Datura</taxon>
    </lineage>
</organism>
<keyword evidence="2" id="KW-1185">Reference proteome</keyword>
<gene>
    <name evidence="1" type="ORF">HAX54_044154</name>
</gene>
<protein>
    <submittedName>
        <fullName evidence="1">Uncharacterized protein</fullName>
    </submittedName>
</protein>
<evidence type="ECO:0000313" key="2">
    <source>
        <dbReference type="Proteomes" id="UP000823775"/>
    </source>
</evidence>
<dbReference type="EMBL" id="JACEIK010000067">
    <property type="protein sequence ID" value="MCD7448550.1"/>
    <property type="molecule type" value="Genomic_DNA"/>
</dbReference>